<gene>
    <name evidence="1" type="ORF">Scep_015334</name>
</gene>
<reference evidence="1 2" key="1">
    <citation type="submission" date="2024-01" db="EMBL/GenBank/DDBJ databases">
        <title>Genome assemblies of Stephania.</title>
        <authorList>
            <person name="Yang L."/>
        </authorList>
    </citation>
    <scope>NUCLEOTIDE SEQUENCE [LARGE SCALE GENOMIC DNA]</scope>
    <source>
        <strain evidence="1">JXDWG</strain>
        <tissue evidence="1">Leaf</tissue>
    </source>
</reference>
<evidence type="ECO:0000313" key="1">
    <source>
        <dbReference type="EMBL" id="KAK9126488.1"/>
    </source>
</evidence>
<dbReference type="EMBL" id="JBBNAG010000006">
    <property type="protein sequence ID" value="KAK9126488.1"/>
    <property type="molecule type" value="Genomic_DNA"/>
</dbReference>
<sequence length="72" mass="8227">MFLPSTCVSFSPLFLFTLHSHFARPLSFSLTSLDNLSVVDLKKRRSESLIKILNEDNEEQTRLEDSVNVLLS</sequence>
<protein>
    <submittedName>
        <fullName evidence="1">Uncharacterized protein</fullName>
    </submittedName>
</protein>
<keyword evidence="2" id="KW-1185">Reference proteome</keyword>
<accession>A0AAP0P1A2</accession>
<comment type="caution">
    <text evidence="1">The sequence shown here is derived from an EMBL/GenBank/DDBJ whole genome shotgun (WGS) entry which is preliminary data.</text>
</comment>
<organism evidence="1 2">
    <name type="scientific">Stephania cephalantha</name>
    <dbReference type="NCBI Taxonomy" id="152367"/>
    <lineage>
        <taxon>Eukaryota</taxon>
        <taxon>Viridiplantae</taxon>
        <taxon>Streptophyta</taxon>
        <taxon>Embryophyta</taxon>
        <taxon>Tracheophyta</taxon>
        <taxon>Spermatophyta</taxon>
        <taxon>Magnoliopsida</taxon>
        <taxon>Ranunculales</taxon>
        <taxon>Menispermaceae</taxon>
        <taxon>Menispermoideae</taxon>
        <taxon>Cissampelideae</taxon>
        <taxon>Stephania</taxon>
    </lineage>
</organism>
<dbReference type="Proteomes" id="UP001419268">
    <property type="component" value="Unassembled WGS sequence"/>
</dbReference>
<evidence type="ECO:0000313" key="2">
    <source>
        <dbReference type="Proteomes" id="UP001419268"/>
    </source>
</evidence>
<dbReference type="AlphaFoldDB" id="A0AAP0P1A2"/>
<proteinExistence type="predicted"/>
<name>A0AAP0P1A2_9MAGN</name>